<dbReference type="SUPFAM" id="SSF49265">
    <property type="entry name" value="Fibronectin type III"/>
    <property type="match status" value="1"/>
</dbReference>
<accession>A0A1G6BP22</accession>
<proteinExistence type="predicted"/>
<dbReference type="OrthoDB" id="384490at2"/>
<evidence type="ECO:0000313" key="2">
    <source>
        <dbReference type="EMBL" id="SDB22308.1"/>
    </source>
</evidence>
<dbReference type="Proteomes" id="UP000199228">
    <property type="component" value="Unassembled WGS sequence"/>
</dbReference>
<reference evidence="2 3" key="1">
    <citation type="submission" date="2016-10" db="EMBL/GenBank/DDBJ databases">
        <authorList>
            <person name="de Groot N.N."/>
        </authorList>
    </citation>
    <scope>NUCLEOTIDE SEQUENCE [LARGE SCALE GENOMIC DNA]</scope>
    <source>
        <strain evidence="2 3">DSM 3217</strain>
    </source>
</reference>
<sequence>MMKKAMLSIALTGALIISIGHAGSCYAADRQNVNLAISGANNPTKGPSESDASEYSSHFWKGNYIYFGQGQLWSLLDNDEESLLILADVLKEDGEALYQTFDSSTNVWTDSSLKQYLNGSSYLANTNQFTSLEKSLITKEVTIPTMAQLVNRAYGFSEEYAPDGTRTASAPYWVQDQHSTDGYAIFVCQFGSVFTGGTSIADPTVGVRPMVTLDTSKVLYSVAGQYAKSTFGTVASNLVVYNTWKLTLKDGNRDFKAQTTSSSVVAGNQISVKVTNLGSVTSYNHISAMLFDKDKDLVAYGFAGKSTAAKGTYTFTIPSNTEVGTYTLCVFAESAKQTSASVVTSDTASNTCDFKIQVTPAKAVIKSYKAKKKKVKLTLKKIAGVSGYQIRYSYKKNMKKSKTVTTSKVTKTIKNLKSNKTVYIKVRAYKKDALGNRVYGAWSKKIKVKVK</sequence>
<evidence type="ECO:0008006" key="4">
    <source>
        <dbReference type="Google" id="ProtNLM"/>
    </source>
</evidence>
<dbReference type="RefSeq" id="WP_090173905.1">
    <property type="nucleotide sequence ID" value="NZ_FMXR01000011.1"/>
</dbReference>
<dbReference type="InterPro" id="IPR036116">
    <property type="entry name" value="FN3_sf"/>
</dbReference>
<protein>
    <recommendedName>
        <fullName evidence="4">Fibronectin type-III domain-containing protein</fullName>
    </recommendedName>
</protein>
<evidence type="ECO:0000256" key="1">
    <source>
        <dbReference type="SAM" id="SignalP"/>
    </source>
</evidence>
<dbReference type="AlphaFoldDB" id="A0A1G6BP22"/>
<gene>
    <name evidence="2" type="ORF">SAMN02910417_01680</name>
</gene>
<dbReference type="EMBL" id="FMXR01000011">
    <property type="protein sequence ID" value="SDB22308.1"/>
    <property type="molecule type" value="Genomic_DNA"/>
</dbReference>
<keyword evidence="1" id="KW-0732">Signal</keyword>
<organism evidence="2 3">
    <name type="scientific">Eubacterium oxidoreducens</name>
    <dbReference type="NCBI Taxonomy" id="1732"/>
    <lineage>
        <taxon>Bacteria</taxon>
        <taxon>Bacillati</taxon>
        <taxon>Bacillota</taxon>
        <taxon>Clostridia</taxon>
        <taxon>Eubacteriales</taxon>
        <taxon>Eubacteriaceae</taxon>
        <taxon>Eubacterium</taxon>
    </lineage>
</organism>
<name>A0A1G6BP22_EUBOX</name>
<feature type="signal peptide" evidence="1">
    <location>
        <begin position="1"/>
        <end position="22"/>
    </location>
</feature>
<dbReference type="STRING" id="1732.SAMN02910417_01680"/>
<feature type="chain" id="PRO_5039180021" description="Fibronectin type-III domain-containing protein" evidence="1">
    <location>
        <begin position="23"/>
        <end position="451"/>
    </location>
</feature>
<evidence type="ECO:0000313" key="3">
    <source>
        <dbReference type="Proteomes" id="UP000199228"/>
    </source>
</evidence>
<dbReference type="InterPro" id="IPR013783">
    <property type="entry name" value="Ig-like_fold"/>
</dbReference>
<keyword evidence="3" id="KW-1185">Reference proteome</keyword>
<dbReference type="Gene3D" id="2.60.40.10">
    <property type="entry name" value="Immunoglobulins"/>
    <property type="match status" value="1"/>
</dbReference>